<feature type="compositionally biased region" description="Basic and acidic residues" evidence="1">
    <location>
        <begin position="110"/>
        <end position="119"/>
    </location>
</feature>
<proteinExistence type="predicted"/>
<dbReference type="EMBL" id="KZ819330">
    <property type="protein sequence ID" value="PWN19841.1"/>
    <property type="molecule type" value="Genomic_DNA"/>
</dbReference>
<feature type="region of interest" description="Disordered" evidence="1">
    <location>
        <begin position="169"/>
        <end position="211"/>
    </location>
</feature>
<dbReference type="GeneID" id="37016950"/>
<feature type="compositionally biased region" description="Basic and acidic residues" evidence="1">
    <location>
        <begin position="51"/>
        <end position="75"/>
    </location>
</feature>
<feature type="signal peptide" evidence="3">
    <location>
        <begin position="1"/>
        <end position="19"/>
    </location>
</feature>
<name>A0A316U5V5_9BASI</name>
<dbReference type="AlphaFoldDB" id="A0A316U5V5"/>
<evidence type="ECO:0000313" key="5">
    <source>
        <dbReference type="Proteomes" id="UP000245942"/>
    </source>
</evidence>
<evidence type="ECO:0000256" key="1">
    <source>
        <dbReference type="SAM" id="MobiDB-lite"/>
    </source>
</evidence>
<feature type="compositionally biased region" description="Pro residues" evidence="1">
    <location>
        <begin position="249"/>
        <end position="265"/>
    </location>
</feature>
<feature type="region of interest" description="Disordered" evidence="1">
    <location>
        <begin position="407"/>
        <end position="462"/>
    </location>
</feature>
<accession>A0A316U5V5</accession>
<feature type="region of interest" description="Disordered" evidence="1">
    <location>
        <begin position="587"/>
        <end position="608"/>
    </location>
</feature>
<dbReference type="RefSeq" id="XP_025347001.1">
    <property type="nucleotide sequence ID" value="XM_025495216.1"/>
</dbReference>
<feature type="region of interest" description="Disordered" evidence="1">
    <location>
        <begin position="502"/>
        <end position="522"/>
    </location>
</feature>
<evidence type="ECO:0000256" key="2">
    <source>
        <dbReference type="SAM" id="Phobius"/>
    </source>
</evidence>
<feature type="transmembrane region" description="Helical" evidence="2">
    <location>
        <begin position="139"/>
        <end position="159"/>
    </location>
</feature>
<evidence type="ECO:0000313" key="4">
    <source>
        <dbReference type="EMBL" id="PWN19841.1"/>
    </source>
</evidence>
<evidence type="ECO:0000256" key="3">
    <source>
        <dbReference type="SAM" id="SignalP"/>
    </source>
</evidence>
<feature type="region of interest" description="Disordered" evidence="1">
    <location>
        <begin position="31"/>
        <end position="135"/>
    </location>
</feature>
<gene>
    <name evidence="4" type="ORF">BCV69DRAFT_35770</name>
</gene>
<feature type="chain" id="PRO_5016263117" evidence="3">
    <location>
        <begin position="20"/>
        <end position="608"/>
    </location>
</feature>
<dbReference type="Proteomes" id="UP000245942">
    <property type="component" value="Unassembled WGS sequence"/>
</dbReference>
<sequence length="608" mass="65814">MKCYKIFVLVFFVLEGVAALPSPPDGLLRADGFPSSSRADAGDSATKQARRREEFARKAKRPDALIEPRTFKASEEADSDDSDRLKRPSPRTIADLHRRQEKSPQSSLRIQDEDVKNERQLQAARQGTDDNPLAKRGKLVKGGIAVVALGTVGGLYGLLKKFVFDKKHGKPDEGPYPQPGDSSSTPPPTPRSLDDDGPELGKVPLSKRDRQGKVVKSGIAVAALATIGGLYGLLKKFVFDKKKGKPDEGPYPQPGDSSPTPPPTPRSVDDESQDNKVPLAKRDRRARLIKEAKVGAGAATIAALYYALYKLMTGKSDGQQTFTPGNDAPGPDAAPAPKARGLIARDDEDFDKRIVPGDDGAMNAQRRLTKRAITLQQLHTGAKASALVISLGGLYYVVSQILKDSKARRQGQQGHHGHAPEPVSAPAPRPRSLGDSEVETSEAEEAPRQESDLELNERGMSGAQKGFLRIGGATTAMMTMTSLAHVAQKQKHSEHKQEKEITKAKGKAQHPPPRHVPILRPRSLSQGTPCLTSSNHLYPDGARLDERLKGNWGKTVGGGVVGMCGLGMESLYAANALKKKEERQQRAYQEAKKYGPALMIKKPAKDPR</sequence>
<keyword evidence="2" id="KW-0812">Transmembrane</keyword>
<protein>
    <submittedName>
        <fullName evidence="4">Uncharacterized protein</fullName>
    </submittedName>
</protein>
<keyword evidence="5" id="KW-1185">Reference proteome</keyword>
<keyword evidence="3" id="KW-0732">Signal</keyword>
<feature type="transmembrane region" description="Helical" evidence="2">
    <location>
        <begin position="214"/>
        <end position="234"/>
    </location>
</feature>
<organism evidence="4 5">
    <name type="scientific">Pseudomicrostroma glucosiphilum</name>
    <dbReference type="NCBI Taxonomy" id="1684307"/>
    <lineage>
        <taxon>Eukaryota</taxon>
        <taxon>Fungi</taxon>
        <taxon>Dikarya</taxon>
        <taxon>Basidiomycota</taxon>
        <taxon>Ustilaginomycotina</taxon>
        <taxon>Exobasidiomycetes</taxon>
        <taxon>Microstromatales</taxon>
        <taxon>Microstromatales incertae sedis</taxon>
        <taxon>Pseudomicrostroma</taxon>
    </lineage>
</organism>
<feature type="region of interest" description="Disordered" evidence="1">
    <location>
        <begin position="244"/>
        <end position="283"/>
    </location>
</feature>
<keyword evidence="2" id="KW-1133">Transmembrane helix</keyword>
<reference evidence="4 5" key="1">
    <citation type="journal article" date="2018" name="Mol. Biol. Evol.">
        <title>Broad Genomic Sampling Reveals a Smut Pathogenic Ancestry of the Fungal Clade Ustilaginomycotina.</title>
        <authorList>
            <person name="Kijpornyongpan T."/>
            <person name="Mondo S.J."/>
            <person name="Barry K."/>
            <person name="Sandor L."/>
            <person name="Lee J."/>
            <person name="Lipzen A."/>
            <person name="Pangilinan J."/>
            <person name="LaButti K."/>
            <person name="Hainaut M."/>
            <person name="Henrissat B."/>
            <person name="Grigoriev I.V."/>
            <person name="Spatafora J.W."/>
            <person name="Aime M.C."/>
        </authorList>
    </citation>
    <scope>NUCLEOTIDE SEQUENCE [LARGE SCALE GENOMIC DNA]</scope>
    <source>
        <strain evidence="4 5">MCA 4718</strain>
    </source>
</reference>
<feature type="compositionally biased region" description="Basic and acidic residues" evidence="1">
    <location>
        <begin position="445"/>
        <end position="457"/>
    </location>
</feature>
<keyword evidence="2" id="KW-0472">Membrane</keyword>